<name>A0A511D7I6_9PSEU</name>
<proteinExistence type="predicted"/>
<comment type="caution">
    <text evidence="1">The sequence shown here is derived from an EMBL/GenBank/DDBJ whole genome shotgun (WGS) entry which is preliminary data.</text>
</comment>
<reference evidence="1 2" key="1">
    <citation type="submission" date="2019-07" db="EMBL/GenBank/DDBJ databases">
        <title>Whole genome shotgun sequence of Pseudonocardia asaccharolytica NBRC 16224.</title>
        <authorList>
            <person name="Hosoyama A."/>
            <person name="Uohara A."/>
            <person name="Ohji S."/>
            <person name="Ichikawa N."/>
        </authorList>
    </citation>
    <scope>NUCLEOTIDE SEQUENCE [LARGE SCALE GENOMIC DNA]</scope>
    <source>
        <strain evidence="1 2">NBRC 16224</strain>
    </source>
</reference>
<gene>
    <name evidence="1" type="ORF">PA7_42200</name>
</gene>
<keyword evidence="2" id="KW-1185">Reference proteome</keyword>
<organism evidence="1 2">
    <name type="scientific">Pseudonocardia asaccharolytica DSM 44247 = NBRC 16224</name>
    <dbReference type="NCBI Taxonomy" id="1123024"/>
    <lineage>
        <taxon>Bacteria</taxon>
        <taxon>Bacillati</taxon>
        <taxon>Actinomycetota</taxon>
        <taxon>Actinomycetes</taxon>
        <taxon>Pseudonocardiales</taxon>
        <taxon>Pseudonocardiaceae</taxon>
        <taxon>Pseudonocardia</taxon>
    </lineage>
</organism>
<accession>A0A511D7I6</accession>
<sequence length="155" mass="17278">MCLPRLRPARTLLRLERQGLRVKQHLTSDAGGCAAHSYGRVRGFFREHPCTALFRALFEVRDKRGNVVLVAVAWVDMPDAAQAREFQRLVDRHGTGNIVELSRERGRYQNVRFTGDHYASVRDDTTVVNAQAQTVGRAPAARALAEQVVDAALSP</sequence>
<protein>
    <submittedName>
        <fullName evidence="1">Uncharacterized protein</fullName>
    </submittedName>
</protein>
<evidence type="ECO:0000313" key="2">
    <source>
        <dbReference type="Proteomes" id="UP000321328"/>
    </source>
</evidence>
<evidence type="ECO:0000313" key="1">
    <source>
        <dbReference type="EMBL" id="GEL20383.1"/>
    </source>
</evidence>
<dbReference type="Proteomes" id="UP000321328">
    <property type="component" value="Unassembled WGS sequence"/>
</dbReference>
<dbReference type="EMBL" id="BJVI01000069">
    <property type="protein sequence ID" value="GEL20383.1"/>
    <property type="molecule type" value="Genomic_DNA"/>
</dbReference>
<dbReference type="AlphaFoldDB" id="A0A511D7I6"/>
<dbReference type="RefSeq" id="WP_051233499.1">
    <property type="nucleotide sequence ID" value="NZ_AUII01000046.1"/>
</dbReference>
<dbReference type="STRING" id="1123024.GCA_000423625_04826"/>